<dbReference type="GO" id="GO:0097037">
    <property type="term" value="P:heme export"/>
    <property type="evidence" value="ECO:0007669"/>
    <property type="project" value="TreeGrafter"/>
</dbReference>
<protein>
    <recommendedName>
        <fullName evidence="10">Major facilitator superfamily (MFS) profile domain-containing protein</fullName>
    </recommendedName>
</protein>
<gene>
    <name evidence="8" type="ORF">AB205_0103570</name>
</gene>
<dbReference type="InterPro" id="IPR049680">
    <property type="entry name" value="FLVCR1-2_SLC49-like"/>
</dbReference>
<reference evidence="9" key="1">
    <citation type="journal article" date="2017" name="Nat. Commun.">
        <title>The North American bullfrog draft genome provides insight into hormonal regulation of long noncoding RNA.</title>
        <authorList>
            <person name="Hammond S.A."/>
            <person name="Warren R.L."/>
            <person name="Vandervalk B.P."/>
            <person name="Kucuk E."/>
            <person name="Khan H."/>
            <person name="Gibb E.A."/>
            <person name="Pandoh P."/>
            <person name="Kirk H."/>
            <person name="Zhao Y."/>
            <person name="Jones M."/>
            <person name="Mungall A.J."/>
            <person name="Coope R."/>
            <person name="Pleasance S."/>
            <person name="Moore R.A."/>
            <person name="Holt R.A."/>
            <person name="Round J.M."/>
            <person name="Ohora S."/>
            <person name="Walle B.V."/>
            <person name="Veldhoen N."/>
            <person name="Helbing C.C."/>
            <person name="Birol I."/>
        </authorList>
    </citation>
    <scope>NUCLEOTIDE SEQUENCE [LARGE SCALE GENOMIC DNA]</scope>
</reference>
<proteinExistence type="predicted"/>
<dbReference type="OrthoDB" id="422206at2759"/>
<evidence type="ECO:0000256" key="7">
    <source>
        <dbReference type="SAM" id="Phobius"/>
    </source>
</evidence>
<dbReference type="GO" id="GO:0005886">
    <property type="term" value="C:plasma membrane"/>
    <property type="evidence" value="ECO:0007669"/>
    <property type="project" value="UniProtKB-SubCell"/>
</dbReference>
<dbReference type="PANTHER" id="PTHR10924">
    <property type="entry name" value="MAJOR FACILITATOR SUPERFAMILY PROTEIN-RELATED"/>
    <property type="match status" value="1"/>
</dbReference>
<evidence type="ECO:0000256" key="6">
    <source>
        <dbReference type="ARBA" id="ARBA00023136"/>
    </source>
</evidence>
<feature type="transmembrane region" description="Helical" evidence="7">
    <location>
        <begin position="54"/>
        <end position="73"/>
    </location>
</feature>
<keyword evidence="3" id="KW-1003">Cell membrane</keyword>
<sequence length="119" mass="12753">MTGYLPLGFEFAAELTHPESEGTSSGLLNVAAQVFGLIFTTAQGQILERFSVRAGNLFLCSFLLAGAIITGFIKADLRRQRANQEAMHLAPVQQQAEVVVTMTTAESCEGPNPLLPQDA</sequence>
<keyword evidence="9" id="KW-1185">Reference proteome</keyword>
<keyword evidence="5 7" id="KW-1133">Transmembrane helix</keyword>
<evidence type="ECO:0000313" key="9">
    <source>
        <dbReference type="Proteomes" id="UP000228934"/>
    </source>
</evidence>
<name>A0A2G9R546_AQUCT</name>
<comment type="subcellular location">
    <subcellularLocation>
        <location evidence="1">Cell membrane</location>
        <topology evidence="1">Multi-pass membrane protein</topology>
    </subcellularLocation>
</comment>
<evidence type="ECO:0008006" key="10">
    <source>
        <dbReference type="Google" id="ProtNLM"/>
    </source>
</evidence>
<dbReference type="InterPro" id="IPR036259">
    <property type="entry name" value="MFS_trans_sf"/>
</dbReference>
<keyword evidence="2" id="KW-0813">Transport</keyword>
<keyword evidence="6 7" id="KW-0472">Membrane</keyword>
<keyword evidence="4 7" id="KW-0812">Transmembrane</keyword>
<dbReference type="Proteomes" id="UP000228934">
    <property type="component" value="Unassembled WGS sequence"/>
</dbReference>
<evidence type="ECO:0000256" key="4">
    <source>
        <dbReference type="ARBA" id="ARBA00022692"/>
    </source>
</evidence>
<evidence type="ECO:0000256" key="1">
    <source>
        <dbReference type="ARBA" id="ARBA00004651"/>
    </source>
</evidence>
<dbReference type="AlphaFoldDB" id="A0A2G9R546"/>
<dbReference type="EMBL" id="KV981045">
    <property type="protein sequence ID" value="PIO22990.1"/>
    <property type="molecule type" value="Genomic_DNA"/>
</dbReference>
<evidence type="ECO:0000256" key="3">
    <source>
        <dbReference type="ARBA" id="ARBA00022475"/>
    </source>
</evidence>
<organism evidence="8 9">
    <name type="scientific">Aquarana catesbeiana</name>
    <name type="common">American bullfrog</name>
    <name type="synonym">Rana catesbeiana</name>
    <dbReference type="NCBI Taxonomy" id="8400"/>
    <lineage>
        <taxon>Eukaryota</taxon>
        <taxon>Metazoa</taxon>
        <taxon>Chordata</taxon>
        <taxon>Craniata</taxon>
        <taxon>Vertebrata</taxon>
        <taxon>Euteleostomi</taxon>
        <taxon>Amphibia</taxon>
        <taxon>Batrachia</taxon>
        <taxon>Anura</taxon>
        <taxon>Neobatrachia</taxon>
        <taxon>Ranoidea</taxon>
        <taxon>Ranidae</taxon>
        <taxon>Aquarana</taxon>
    </lineage>
</organism>
<dbReference type="PANTHER" id="PTHR10924:SF3">
    <property type="entry name" value="HEME TRANSPORTER FLVCR2"/>
    <property type="match status" value="1"/>
</dbReference>
<dbReference type="GO" id="GO:0020037">
    <property type="term" value="F:heme binding"/>
    <property type="evidence" value="ECO:0007669"/>
    <property type="project" value="TreeGrafter"/>
</dbReference>
<accession>A0A2G9R546</accession>
<dbReference type="Gene3D" id="1.20.1250.20">
    <property type="entry name" value="MFS general substrate transporter like domains"/>
    <property type="match status" value="1"/>
</dbReference>
<evidence type="ECO:0000313" key="8">
    <source>
        <dbReference type="EMBL" id="PIO22990.1"/>
    </source>
</evidence>
<dbReference type="SUPFAM" id="SSF103473">
    <property type="entry name" value="MFS general substrate transporter"/>
    <property type="match status" value="1"/>
</dbReference>
<dbReference type="GO" id="GO:0015232">
    <property type="term" value="F:heme transmembrane transporter activity"/>
    <property type="evidence" value="ECO:0007669"/>
    <property type="project" value="TreeGrafter"/>
</dbReference>
<evidence type="ECO:0000256" key="2">
    <source>
        <dbReference type="ARBA" id="ARBA00022448"/>
    </source>
</evidence>
<evidence type="ECO:0000256" key="5">
    <source>
        <dbReference type="ARBA" id="ARBA00022989"/>
    </source>
</evidence>